<evidence type="ECO:0000313" key="5">
    <source>
        <dbReference type="EMBL" id="ROO85716.1"/>
    </source>
</evidence>
<dbReference type="InterPro" id="IPR011711">
    <property type="entry name" value="GntR_C"/>
</dbReference>
<evidence type="ECO:0000256" key="1">
    <source>
        <dbReference type="ARBA" id="ARBA00023015"/>
    </source>
</evidence>
<dbReference type="Proteomes" id="UP000272400">
    <property type="component" value="Unassembled WGS sequence"/>
</dbReference>
<keyword evidence="6" id="KW-1185">Reference proteome</keyword>
<dbReference type="GO" id="GO:0003700">
    <property type="term" value="F:DNA-binding transcription factor activity"/>
    <property type="evidence" value="ECO:0007669"/>
    <property type="project" value="InterPro"/>
</dbReference>
<reference evidence="5 6" key="1">
    <citation type="submission" date="2018-11" db="EMBL/GenBank/DDBJ databases">
        <title>Sequencing the genomes of 1000 actinobacteria strains.</title>
        <authorList>
            <person name="Klenk H.-P."/>
        </authorList>
    </citation>
    <scope>NUCLEOTIDE SEQUENCE [LARGE SCALE GENOMIC DNA]</scope>
    <source>
        <strain evidence="5 6">DSM 44254</strain>
    </source>
</reference>
<dbReference type="PANTHER" id="PTHR43537:SF5">
    <property type="entry name" value="UXU OPERON TRANSCRIPTIONAL REGULATOR"/>
    <property type="match status" value="1"/>
</dbReference>
<dbReference type="PROSITE" id="PS50949">
    <property type="entry name" value="HTH_GNTR"/>
    <property type="match status" value="1"/>
</dbReference>
<dbReference type="InterPro" id="IPR008920">
    <property type="entry name" value="TF_FadR/GntR_C"/>
</dbReference>
<dbReference type="SUPFAM" id="SSF48008">
    <property type="entry name" value="GntR ligand-binding domain-like"/>
    <property type="match status" value="1"/>
</dbReference>
<dbReference type="Pfam" id="PF07729">
    <property type="entry name" value="FCD"/>
    <property type="match status" value="1"/>
</dbReference>
<dbReference type="InterPro" id="IPR036388">
    <property type="entry name" value="WH-like_DNA-bd_sf"/>
</dbReference>
<dbReference type="InterPro" id="IPR036390">
    <property type="entry name" value="WH_DNA-bd_sf"/>
</dbReference>
<sequence length="246" mass="27149">MKYLGDIVEMVSHYSPAKRSREAQRAIQEQIKEWILANNLATGDPMPTEAELVDHLGISRNSVREALKALQALGIVEIRHGFGTYVGDCSLDPFADALVFRGRKSLRGDRQEIYEIIALRQALEAGLMGQLVAVVSDADLTALRECLEELERHAGQGEAGDAADRAFHDQLYAPLGNQLMSQLLRVFWDVYHDLSHELAPADRDPAGIIAAHREIYEAVAARDAARAGAAILLHFQGIRERLGETS</sequence>
<dbReference type="RefSeq" id="WP_211359745.1">
    <property type="nucleotide sequence ID" value="NZ_RJKE01000001.1"/>
</dbReference>
<feature type="domain" description="HTH gntR-type" evidence="4">
    <location>
        <begin position="21"/>
        <end position="89"/>
    </location>
</feature>
<dbReference type="SUPFAM" id="SSF46785">
    <property type="entry name" value="Winged helix' DNA-binding domain"/>
    <property type="match status" value="1"/>
</dbReference>
<gene>
    <name evidence="5" type="ORF">EDD29_3265</name>
</gene>
<dbReference type="Gene3D" id="1.10.10.10">
    <property type="entry name" value="Winged helix-like DNA-binding domain superfamily/Winged helix DNA-binding domain"/>
    <property type="match status" value="1"/>
</dbReference>
<dbReference type="EMBL" id="RJKE01000001">
    <property type="protein sequence ID" value="ROO85716.1"/>
    <property type="molecule type" value="Genomic_DNA"/>
</dbReference>
<evidence type="ECO:0000259" key="4">
    <source>
        <dbReference type="PROSITE" id="PS50949"/>
    </source>
</evidence>
<evidence type="ECO:0000256" key="3">
    <source>
        <dbReference type="ARBA" id="ARBA00023163"/>
    </source>
</evidence>
<evidence type="ECO:0000256" key="2">
    <source>
        <dbReference type="ARBA" id="ARBA00023125"/>
    </source>
</evidence>
<dbReference type="GO" id="GO:0003677">
    <property type="term" value="F:DNA binding"/>
    <property type="evidence" value="ECO:0007669"/>
    <property type="project" value="UniProtKB-KW"/>
</dbReference>
<name>A0A3N1CWS0_9ACTN</name>
<keyword evidence="2 5" id="KW-0238">DNA-binding</keyword>
<dbReference type="Gene3D" id="1.20.120.530">
    <property type="entry name" value="GntR ligand-binding domain-like"/>
    <property type="match status" value="1"/>
</dbReference>
<dbReference type="PRINTS" id="PR00035">
    <property type="entry name" value="HTHGNTR"/>
</dbReference>
<dbReference type="SMART" id="SM00345">
    <property type="entry name" value="HTH_GNTR"/>
    <property type="match status" value="1"/>
</dbReference>
<dbReference type="Pfam" id="PF00392">
    <property type="entry name" value="GntR"/>
    <property type="match status" value="1"/>
</dbReference>
<dbReference type="SMART" id="SM00895">
    <property type="entry name" value="FCD"/>
    <property type="match status" value="1"/>
</dbReference>
<protein>
    <submittedName>
        <fullName evidence="5">DNA-binding FadR family transcriptional regulator</fullName>
    </submittedName>
</protein>
<organism evidence="5 6">
    <name type="scientific">Actinocorallia herbida</name>
    <dbReference type="NCBI Taxonomy" id="58109"/>
    <lineage>
        <taxon>Bacteria</taxon>
        <taxon>Bacillati</taxon>
        <taxon>Actinomycetota</taxon>
        <taxon>Actinomycetes</taxon>
        <taxon>Streptosporangiales</taxon>
        <taxon>Thermomonosporaceae</taxon>
        <taxon>Actinocorallia</taxon>
    </lineage>
</organism>
<keyword evidence="1" id="KW-0805">Transcription regulation</keyword>
<dbReference type="PANTHER" id="PTHR43537">
    <property type="entry name" value="TRANSCRIPTIONAL REGULATOR, GNTR FAMILY"/>
    <property type="match status" value="1"/>
</dbReference>
<keyword evidence="3" id="KW-0804">Transcription</keyword>
<accession>A0A3N1CWS0</accession>
<proteinExistence type="predicted"/>
<evidence type="ECO:0000313" key="6">
    <source>
        <dbReference type="Proteomes" id="UP000272400"/>
    </source>
</evidence>
<dbReference type="AlphaFoldDB" id="A0A3N1CWS0"/>
<dbReference type="InterPro" id="IPR000524">
    <property type="entry name" value="Tscrpt_reg_HTH_GntR"/>
</dbReference>
<comment type="caution">
    <text evidence="5">The sequence shown here is derived from an EMBL/GenBank/DDBJ whole genome shotgun (WGS) entry which is preliminary data.</text>
</comment>
<dbReference type="CDD" id="cd07377">
    <property type="entry name" value="WHTH_GntR"/>
    <property type="match status" value="1"/>
</dbReference>